<dbReference type="NCBIfam" id="TIGR01197">
    <property type="entry name" value="nramp"/>
    <property type="match status" value="1"/>
</dbReference>
<feature type="region of interest" description="Disordered" evidence="5">
    <location>
        <begin position="36"/>
        <end position="55"/>
    </location>
</feature>
<feature type="transmembrane region" description="Helical" evidence="6">
    <location>
        <begin position="536"/>
        <end position="558"/>
    </location>
</feature>
<feature type="transmembrane region" description="Helical" evidence="6">
    <location>
        <begin position="406"/>
        <end position="432"/>
    </location>
</feature>
<feature type="compositionally biased region" description="Polar residues" evidence="5">
    <location>
        <begin position="20"/>
        <end position="30"/>
    </location>
</feature>
<feature type="region of interest" description="Disordered" evidence="5">
    <location>
        <begin position="1"/>
        <end position="30"/>
    </location>
</feature>
<sequence>MKFKESLADFRRKAMRRGSESSSDAESMQTRGISSFVDRFVETPDDPPATSFFSPFTRNSKKDPVLIDEGYVASVHEETVDSPENIFDDEFSDEKFDSHHIKGWRTFKKFLSFIGPGIMVSVAYMDPGNYSTDIQGGAQFQYKLLFVILLSTIIAIYLQILAIRLGSITGKDLAQSCRAHLPRWISWFIWFLAESAIIATDIAEVAGTAIALKVLLNIPLIAGVFITIADTLLVIAVYGRENGMRALRILEWIVTALLLTVVVCFCVILAKIPKANVGQVFYGYVPSSAIVTSEGIYAAAGILGATVMPHSLYLGSAQTIPRVREHDMKNGYRPRSRDEKTDAYKPSVEAIRATIKYAIIETVIALSTVALFINSAILIVAGDTMYGSEEAENADLFSLNDMLKLYLGKGIAIVFFVALLASGLSSSVICTIAGQIVGEGHIKWKTKAWVRRLVTRLISLIPCAVVVGCVGQKGISDAINWSQVVLTITLPFLTMQLVYLTSSKKVMAVNIKNYQNNGKYVTYSEDEKRNDYANGWISTIFGSLVTIFLFVANCYLLVEIGLTN</sequence>
<dbReference type="EMBL" id="BTGC01000008">
    <property type="protein sequence ID" value="GMM52247.1"/>
    <property type="molecule type" value="Genomic_DNA"/>
</dbReference>
<proteinExistence type="predicted"/>
<dbReference type="Pfam" id="PF01566">
    <property type="entry name" value="Nramp"/>
    <property type="match status" value="1"/>
</dbReference>
<evidence type="ECO:0000313" key="8">
    <source>
        <dbReference type="Proteomes" id="UP001362899"/>
    </source>
</evidence>
<dbReference type="InterPro" id="IPR001046">
    <property type="entry name" value="NRAMP_fam"/>
</dbReference>
<dbReference type="AlphaFoldDB" id="A0AAV5RLX3"/>
<evidence type="ECO:0000256" key="4">
    <source>
        <dbReference type="ARBA" id="ARBA00023136"/>
    </source>
</evidence>
<comment type="subcellular location">
    <subcellularLocation>
        <location evidence="1">Membrane</location>
        <topology evidence="1">Multi-pass membrane protein</topology>
    </subcellularLocation>
</comment>
<dbReference type="PANTHER" id="PTHR11706">
    <property type="entry name" value="SOLUTE CARRIER PROTEIN FAMILY 11 MEMBER"/>
    <property type="match status" value="1"/>
</dbReference>
<dbReference type="GO" id="GO:0034755">
    <property type="term" value="P:iron ion transmembrane transport"/>
    <property type="evidence" value="ECO:0007669"/>
    <property type="project" value="TreeGrafter"/>
</dbReference>
<evidence type="ECO:0000256" key="1">
    <source>
        <dbReference type="ARBA" id="ARBA00004141"/>
    </source>
</evidence>
<keyword evidence="8" id="KW-1185">Reference proteome</keyword>
<dbReference type="PANTHER" id="PTHR11706:SF101">
    <property type="entry name" value="MANGANESE TRANSPORTER SMF1"/>
    <property type="match status" value="1"/>
</dbReference>
<evidence type="ECO:0000256" key="6">
    <source>
        <dbReference type="SAM" id="Phobius"/>
    </source>
</evidence>
<name>A0AAV5RLX3_STABA</name>
<feature type="transmembrane region" description="Helical" evidence="6">
    <location>
        <begin position="250"/>
        <end position="272"/>
    </location>
</feature>
<comment type="caution">
    <text evidence="7">The sequence shown here is derived from an EMBL/GenBank/DDBJ whole genome shotgun (WGS) entry which is preliminary data.</text>
</comment>
<gene>
    <name evidence="7" type="ORF">DASB73_032100</name>
</gene>
<feature type="transmembrane region" description="Helical" evidence="6">
    <location>
        <begin position="218"/>
        <end position="238"/>
    </location>
</feature>
<dbReference type="GO" id="GO:0005384">
    <property type="term" value="F:manganese ion transmembrane transporter activity"/>
    <property type="evidence" value="ECO:0007669"/>
    <property type="project" value="TreeGrafter"/>
</dbReference>
<evidence type="ECO:0000256" key="2">
    <source>
        <dbReference type="ARBA" id="ARBA00022692"/>
    </source>
</evidence>
<evidence type="ECO:0000313" key="7">
    <source>
        <dbReference type="EMBL" id="GMM52247.1"/>
    </source>
</evidence>
<dbReference type="PRINTS" id="PR00447">
    <property type="entry name" value="NATRESASSCMP"/>
</dbReference>
<dbReference type="GO" id="GO:0015086">
    <property type="term" value="F:cadmium ion transmembrane transporter activity"/>
    <property type="evidence" value="ECO:0007669"/>
    <property type="project" value="TreeGrafter"/>
</dbReference>
<evidence type="ECO:0000256" key="5">
    <source>
        <dbReference type="SAM" id="MobiDB-lite"/>
    </source>
</evidence>
<dbReference type="Proteomes" id="UP001362899">
    <property type="component" value="Unassembled WGS sequence"/>
</dbReference>
<dbReference type="GO" id="GO:0030026">
    <property type="term" value="P:intracellular manganese ion homeostasis"/>
    <property type="evidence" value="ECO:0007669"/>
    <property type="project" value="TreeGrafter"/>
</dbReference>
<dbReference type="NCBIfam" id="NF037982">
    <property type="entry name" value="Nramp_1"/>
    <property type="match status" value="1"/>
</dbReference>
<accession>A0AAV5RLX3</accession>
<organism evidence="7 8">
    <name type="scientific">Starmerella bacillaris</name>
    <name type="common">Yeast</name>
    <name type="synonym">Candida zemplinina</name>
    <dbReference type="NCBI Taxonomy" id="1247836"/>
    <lineage>
        <taxon>Eukaryota</taxon>
        <taxon>Fungi</taxon>
        <taxon>Dikarya</taxon>
        <taxon>Ascomycota</taxon>
        <taxon>Saccharomycotina</taxon>
        <taxon>Dipodascomycetes</taxon>
        <taxon>Dipodascales</taxon>
        <taxon>Trichomonascaceae</taxon>
        <taxon>Starmerella</taxon>
    </lineage>
</organism>
<feature type="transmembrane region" description="Helical" evidence="6">
    <location>
        <begin position="187"/>
        <end position="212"/>
    </location>
</feature>
<feature type="transmembrane region" description="Helical" evidence="6">
    <location>
        <begin position="295"/>
        <end position="314"/>
    </location>
</feature>
<feature type="transmembrane region" description="Helical" evidence="6">
    <location>
        <begin position="453"/>
        <end position="475"/>
    </location>
</feature>
<evidence type="ECO:0000256" key="3">
    <source>
        <dbReference type="ARBA" id="ARBA00022989"/>
    </source>
</evidence>
<feature type="transmembrane region" description="Helical" evidence="6">
    <location>
        <begin position="144"/>
        <end position="166"/>
    </location>
</feature>
<dbReference type="GO" id="GO:0005886">
    <property type="term" value="C:plasma membrane"/>
    <property type="evidence" value="ECO:0007669"/>
    <property type="project" value="TreeGrafter"/>
</dbReference>
<protein>
    <submittedName>
        <fullName evidence="7">Uncharacterized protein</fullName>
    </submittedName>
</protein>
<feature type="compositionally biased region" description="Basic and acidic residues" evidence="5">
    <location>
        <begin position="1"/>
        <end position="12"/>
    </location>
</feature>
<feature type="transmembrane region" description="Helical" evidence="6">
    <location>
        <begin position="362"/>
        <end position="386"/>
    </location>
</feature>
<keyword evidence="3 6" id="KW-1133">Transmembrane helix</keyword>
<keyword evidence="2 6" id="KW-0812">Transmembrane</keyword>
<feature type="transmembrane region" description="Helical" evidence="6">
    <location>
        <begin position="481"/>
        <end position="500"/>
    </location>
</feature>
<keyword evidence="4 6" id="KW-0472">Membrane</keyword>
<reference evidence="7 8" key="1">
    <citation type="journal article" date="2023" name="Elife">
        <title>Identification of key yeast species and microbe-microbe interactions impacting larval growth of Drosophila in the wild.</title>
        <authorList>
            <person name="Mure A."/>
            <person name="Sugiura Y."/>
            <person name="Maeda R."/>
            <person name="Honda K."/>
            <person name="Sakurai N."/>
            <person name="Takahashi Y."/>
            <person name="Watada M."/>
            <person name="Katoh T."/>
            <person name="Gotoh A."/>
            <person name="Gotoh Y."/>
            <person name="Taniguchi I."/>
            <person name="Nakamura K."/>
            <person name="Hayashi T."/>
            <person name="Katayama T."/>
            <person name="Uemura T."/>
            <person name="Hattori Y."/>
        </authorList>
    </citation>
    <scope>NUCLEOTIDE SEQUENCE [LARGE SCALE GENOMIC DNA]</scope>
    <source>
        <strain evidence="7 8">SB-73</strain>
    </source>
</reference>
<feature type="transmembrane region" description="Helical" evidence="6">
    <location>
        <begin position="106"/>
        <end position="124"/>
    </location>
</feature>